<reference evidence="1" key="2">
    <citation type="submission" date="2025-09" db="UniProtKB">
        <authorList>
            <consortium name="Ensembl"/>
        </authorList>
    </citation>
    <scope>IDENTIFICATION</scope>
</reference>
<sequence>VSGSHPPLLLRMGSELTVPVTITRECLCLHHLAHPTTCQGPRWSPFLLASGPLELRSRGWGQPGKAPEPPVCRLAGRLPLPGQTRLSNVAVAPAFLLLCSTFSL</sequence>
<name>A0A8C7BX26_NEOVI</name>
<reference evidence="1" key="1">
    <citation type="submission" date="2025-08" db="UniProtKB">
        <authorList>
            <consortium name="Ensembl"/>
        </authorList>
    </citation>
    <scope>IDENTIFICATION</scope>
</reference>
<dbReference type="Ensembl" id="ENSNVIT00000032033.1">
    <property type="protein sequence ID" value="ENSNVIP00000027610.1"/>
    <property type="gene ID" value="ENSNVIG00000021344.1"/>
</dbReference>
<organism evidence="1 2">
    <name type="scientific">Neovison vison</name>
    <name type="common">American mink</name>
    <name type="synonym">Mustela vison</name>
    <dbReference type="NCBI Taxonomy" id="452646"/>
    <lineage>
        <taxon>Eukaryota</taxon>
        <taxon>Metazoa</taxon>
        <taxon>Chordata</taxon>
        <taxon>Craniata</taxon>
        <taxon>Vertebrata</taxon>
        <taxon>Euteleostomi</taxon>
        <taxon>Mammalia</taxon>
        <taxon>Eutheria</taxon>
        <taxon>Laurasiatheria</taxon>
        <taxon>Carnivora</taxon>
        <taxon>Caniformia</taxon>
        <taxon>Musteloidea</taxon>
        <taxon>Mustelidae</taxon>
        <taxon>Mustelinae</taxon>
        <taxon>Neogale</taxon>
    </lineage>
</organism>
<dbReference type="AlphaFoldDB" id="A0A8C7BX26"/>
<proteinExistence type="predicted"/>
<dbReference type="Proteomes" id="UP000694425">
    <property type="component" value="Unplaced"/>
</dbReference>
<protein>
    <submittedName>
        <fullName evidence="1">Uncharacterized protein</fullName>
    </submittedName>
</protein>
<accession>A0A8C7BX26</accession>
<evidence type="ECO:0000313" key="2">
    <source>
        <dbReference type="Proteomes" id="UP000694425"/>
    </source>
</evidence>
<evidence type="ECO:0000313" key="1">
    <source>
        <dbReference type="Ensembl" id="ENSNVIP00000027610.1"/>
    </source>
</evidence>
<keyword evidence="2" id="KW-1185">Reference proteome</keyword>